<organism evidence="2 3">
    <name type="scientific">Romanomermis culicivorax</name>
    <name type="common">Nematode worm</name>
    <dbReference type="NCBI Taxonomy" id="13658"/>
    <lineage>
        <taxon>Eukaryota</taxon>
        <taxon>Metazoa</taxon>
        <taxon>Ecdysozoa</taxon>
        <taxon>Nematoda</taxon>
        <taxon>Enoplea</taxon>
        <taxon>Dorylaimia</taxon>
        <taxon>Mermithida</taxon>
        <taxon>Mermithoidea</taxon>
        <taxon>Mermithidae</taxon>
        <taxon>Romanomermis</taxon>
    </lineage>
</organism>
<evidence type="ECO:0000313" key="2">
    <source>
        <dbReference type="Proteomes" id="UP000887565"/>
    </source>
</evidence>
<dbReference type="Proteomes" id="UP000887565">
    <property type="component" value="Unplaced"/>
</dbReference>
<evidence type="ECO:0000313" key="3">
    <source>
        <dbReference type="WBParaSite" id="nRc.2.0.1.t10026-RA"/>
    </source>
</evidence>
<name>A0A915I9R1_ROMCU</name>
<accession>A0A915I9R1</accession>
<sequence>MPIGQPILTKYGRHPDPASYPTVRAPVHRNSTPINAEATTRHHIESMGYGHYMARNMIEES</sequence>
<feature type="region of interest" description="Disordered" evidence="1">
    <location>
        <begin position="1"/>
        <end position="26"/>
    </location>
</feature>
<keyword evidence="2" id="KW-1185">Reference proteome</keyword>
<evidence type="ECO:0000256" key="1">
    <source>
        <dbReference type="SAM" id="MobiDB-lite"/>
    </source>
</evidence>
<dbReference type="WBParaSite" id="nRc.2.0.1.t10026-RA">
    <property type="protein sequence ID" value="nRc.2.0.1.t10026-RA"/>
    <property type="gene ID" value="nRc.2.0.1.g10026"/>
</dbReference>
<proteinExistence type="predicted"/>
<dbReference type="AlphaFoldDB" id="A0A915I9R1"/>
<protein>
    <submittedName>
        <fullName evidence="3">Uncharacterized protein</fullName>
    </submittedName>
</protein>
<reference evidence="3" key="1">
    <citation type="submission" date="2022-11" db="UniProtKB">
        <authorList>
            <consortium name="WormBaseParasite"/>
        </authorList>
    </citation>
    <scope>IDENTIFICATION</scope>
</reference>